<evidence type="ECO:0000256" key="1">
    <source>
        <dbReference type="SAM" id="Phobius"/>
    </source>
</evidence>
<gene>
    <name evidence="2" type="ORF">A3I41_01225</name>
</gene>
<keyword evidence="1" id="KW-1133">Transmembrane helix</keyword>
<proteinExistence type="predicted"/>
<organism evidence="2 3">
    <name type="scientific">Candidatus Uhrbacteria bacterium RIFCSPLOWO2_02_FULL_48_18</name>
    <dbReference type="NCBI Taxonomy" id="1802408"/>
    <lineage>
        <taxon>Bacteria</taxon>
        <taxon>Candidatus Uhriibacteriota</taxon>
    </lineage>
</organism>
<evidence type="ECO:0008006" key="4">
    <source>
        <dbReference type="Google" id="ProtNLM"/>
    </source>
</evidence>
<accession>A0A1F7V6V3</accession>
<evidence type="ECO:0000313" key="3">
    <source>
        <dbReference type="Proteomes" id="UP000176593"/>
    </source>
</evidence>
<keyword evidence="1" id="KW-0812">Transmembrane</keyword>
<keyword evidence="1" id="KW-0472">Membrane</keyword>
<dbReference type="EMBL" id="MGEQ01000010">
    <property type="protein sequence ID" value="OGL86181.1"/>
    <property type="molecule type" value="Genomic_DNA"/>
</dbReference>
<sequence length="173" mass="20144">MQQEETQSGVFEYHPDEFGDILVNWEVDEYPQHERSRRWYILASAAGIGLIIYAVITSNFLFAVIVLMIAVIMVLSMFSKPEKIPVLITTTGIIVGDMYYDYQSIRDFSIVYDPPDVKLLYLDFYAMTHPLLSVSLEDVDPNIVRESLLPFCLENFKRNQEDLTDVMRRLYKL</sequence>
<comment type="caution">
    <text evidence="2">The sequence shown here is derived from an EMBL/GenBank/DDBJ whole genome shotgun (WGS) entry which is preliminary data.</text>
</comment>
<name>A0A1F7V6V3_9BACT</name>
<feature type="transmembrane region" description="Helical" evidence="1">
    <location>
        <begin position="39"/>
        <end position="56"/>
    </location>
</feature>
<evidence type="ECO:0000313" key="2">
    <source>
        <dbReference type="EMBL" id="OGL86181.1"/>
    </source>
</evidence>
<feature type="transmembrane region" description="Helical" evidence="1">
    <location>
        <begin position="62"/>
        <end position="78"/>
    </location>
</feature>
<reference evidence="2 3" key="1">
    <citation type="journal article" date="2016" name="Nat. Commun.">
        <title>Thousands of microbial genomes shed light on interconnected biogeochemical processes in an aquifer system.</title>
        <authorList>
            <person name="Anantharaman K."/>
            <person name="Brown C.T."/>
            <person name="Hug L.A."/>
            <person name="Sharon I."/>
            <person name="Castelle C.J."/>
            <person name="Probst A.J."/>
            <person name="Thomas B.C."/>
            <person name="Singh A."/>
            <person name="Wilkins M.J."/>
            <person name="Karaoz U."/>
            <person name="Brodie E.L."/>
            <person name="Williams K.H."/>
            <person name="Hubbard S.S."/>
            <person name="Banfield J.F."/>
        </authorList>
    </citation>
    <scope>NUCLEOTIDE SEQUENCE [LARGE SCALE GENOMIC DNA]</scope>
</reference>
<dbReference type="AlphaFoldDB" id="A0A1F7V6V3"/>
<protein>
    <recommendedName>
        <fullName evidence="4">DUF5673 domain-containing protein</fullName>
    </recommendedName>
</protein>
<dbReference type="Proteomes" id="UP000176593">
    <property type="component" value="Unassembled WGS sequence"/>
</dbReference>